<dbReference type="Pfam" id="PF02985">
    <property type="entry name" value="HEAT"/>
    <property type="match status" value="1"/>
</dbReference>
<evidence type="ECO:0000256" key="3">
    <source>
        <dbReference type="ARBA" id="ARBA00022490"/>
    </source>
</evidence>
<evidence type="ECO:0000256" key="1">
    <source>
        <dbReference type="ARBA" id="ARBA00004123"/>
    </source>
</evidence>
<evidence type="ECO:0000256" key="2">
    <source>
        <dbReference type="ARBA" id="ARBA00004496"/>
    </source>
</evidence>
<evidence type="ECO:0008006" key="9">
    <source>
        <dbReference type="Google" id="ProtNLM"/>
    </source>
</evidence>
<dbReference type="Proteomes" id="UP001642360">
    <property type="component" value="Unassembled WGS sequence"/>
</dbReference>
<dbReference type="InterPro" id="IPR016024">
    <property type="entry name" value="ARM-type_fold"/>
</dbReference>
<comment type="subcellular location">
    <subcellularLocation>
        <location evidence="2">Cytoplasm</location>
    </subcellularLocation>
    <subcellularLocation>
        <location evidence="1">Nucleus</location>
    </subcellularLocation>
</comment>
<dbReference type="Gene3D" id="1.25.10.10">
    <property type="entry name" value="Leucine-rich Repeat Variant"/>
    <property type="match status" value="1"/>
</dbReference>
<keyword evidence="4" id="KW-0677">Repeat</keyword>
<evidence type="ECO:0000313" key="7">
    <source>
        <dbReference type="EMBL" id="CAK9164685.1"/>
    </source>
</evidence>
<protein>
    <recommendedName>
        <fullName evidence="9">ARM repeat superfamily protein</fullName>
    </recommendedName>
</protein>
<dbReference type="AlphaFoldDB" id="A0ABC8T9N1"/>
<keyword evidence="6" id="KW-1133">Transmembrane helix</keyword>
<reference evidence="7 8" key="1">
    <citation type="submission" date="2024-02" db="EMBL/GenBank/DDBJ databases">
        <authorList>
            <person name="Vignale AGUSTIN F."/>
            <person name="Sosa J E."/>
            <person name="Modenutti C."/>
        </authorList>
    </citation>
    <scope>NUCLEOTIDE SEQUENCE [LARGE SCALE GENOMIC DNA]</scope>
</reference>
<name>A0ABC8T9N1_9AQUA</name>
<dbReference type="SUPFAM" id="SSF48371">
    <property type="entry name" value="ARM repeat"/>
    <property type="match status" value="1"/>
</dbReference>
<proteinExistence type="predicted"/>
<dbReference type="PANTHER" id="PTHR15651:SF7">
    <property type="entry name" value="ARMADILLO REPEAT-CONTAINING PROTEIN 8"/>
    <property type="match status" value="1"/>
</dbReference>
<evidence type="ECO:0000256" key="5">
    <source>
        <dbReference type="ARBA" id="ARBA00023242"/>
    </source>
</evidence>
<keyword evidence="5" id="KW-0539">Nucleus</keyword>
<dbReference type="InterPro" id="IPR038739">
    <property type="entry name" value="ARMC8/Vid28"/>
</dbReference>
<keyword evidence="8" id="KW-1185">Reference proteome</keyword>
<evidence type="ECO:0000256" key="6">
    <source>
        <dbReference type="SAM" id="Phobius"/>
    </source>
</evidence>
<keyword evidence="6" id="KW-0472">Membrane</keyword>
<dbReference type="GO" id="GO:0005634">
    <property type="term" value="C:nucleus"/>
    <property type="evidence" value="ECO:0007669"/>
    <property type="project" value="UniProtKB-SubCell"/>
</dbReference>
<evidence type="ECO:0000313" key="8">
    <source>
        <dbReference type="Proteomes" id="UP001642360"/>
    </source>
</evidence>
<evidence type="ECO:0000256" key="4">
    <source>
        <dbReference type="ARBA" id="ARBA00022737"/>
    </source>
</evidence>
<feature type="transmembrane region" description="Helical" evidence="6">
    <location>
        <begin position="41"/>
        <end position="59"/>
    </location>
</feature>
<feature type="transmembrane region" description="Helical" evidence="6">
    <location>
        <begin position="16"/>
        <end position="35"/>
    </location>
</feature>
<keyword evidence="3" id="KW-0963">Cytoplasm</keyword>
<gene>
    <name evidence="7" type="ORF">ILEXP_LOCUS33832</name>
</gene>
<accession>A0ABC8T9N1</accession>
<dbReference type="InterPro" id="IPR000357">
    <property type="entry name" value="HEAT"/>
</dbReference>
<keyword evidence="6" id="KW-0812">Transmembrane</keyword>
<organism evidence="7 8">
    <name type="scientific">Ilex paraguariensis</name>
    <name type="common">yerba mate</name>
    <dbReference type="NCBI Taxonomy" id="185542"/>
    <lineage>
        <taxon>Eukaryota</taxon>
        <taxon>Viridiplantae</taxon>
        <taxon>Streptophyta</taxon>
        <taxon>Embryophyta</taxon>
        <taxon>Tracheophyta</taxon>
        <taxon>Spermatophyta</taxon>
        <taxon>Magnoliopsida</taxon>
        <taxon>eudicotyledons</taxon>
        <taxon>Gunneridae</taxon>
        <taxon>Pentapetalae</taxon>
        <taxon>asterids</taxon>
        <taxon>campanulids</taxon>
        <taxon>Aquifoliales</taxon>
        <taxon>Aquifoliaceae</taxon>
        <taxon>Ilex</taxon>
    </lineage>
</organism>
<sequence length="151" mass="16453">MPQNSMSVVALSSPNFLCFVALCLRLGFCVVRLASEVRESLTVFFSSLVGLIGFCLDIDGGRRGRRVRMAWWALDFVSNALTHDSAEVRAAACICIKSLSRSVKKNIIQYLSAGRFVNEFVITALVQLLHDTSASVQSISGLPAHSLEIST</sequence>
<comment type="caution">
    <text evidence="7">The sequence shown here is derived from an EMBL/GenBank/DDBJ whole genome shotgun (WGS) entry which is preliminary data.</text>
</comment>
<dbReference type="GO" id="GO:0005737">
    <property type="term" value="C:cytoplasm"/>
    <property type="evidence" value="ECO:0007669"/>
    <property type="project" value="UniProtKB-SubCell"/>
</dbReference>
<dbReference type="InterPro" id="IPR011989">
    <property type="entry name" value="ARM-like"/>
</dbReference>
<dbReference type="EMBL" id="CAUOFW020004269">
    <property type="protein sequence ID" value="CAK9164685.1"/>
    <property type="molecule type" value="Genomic_DNA"/>
</dbReference>
<dbReference type="PANTHER" id="PTHR15651">
    <property type="entry name" value="ARMADILLO REPEAT-CONTAINING PROTEIN 8"/>
    <property type="match status" value="1"/>
</dbReference>